<sequence>MLNTETIPFRSRARMKDDKVAEDTTRFNRGLEGMEGLMVSWQRPRTLLVGGVEQASSLEDGYTLFTD</sequence>
<evidence type="ECO:0000256" key="1">
    <source>
        <dbReference type="SAM" id="MobiDB-lite"/>
    </source>
</evidence>
<dbReference type="EMBL" id="CABFNP030000627">
    <property type="protein sequence ID" value="CAI6067990.1"/>
    <property type="molecule type" value="Genomic_DNA"/>
</dbReference>
<accession>A0AA35LTR2</accession>
<evidence type="ECO:0000313" key="3">
    <source>
        <dbReference type="Proteomes" id="UP001160390"/>
    </source>
</evidence>
<dbReference type="Proteomes" id="UP001160390">
    <property type="component" value="Unassembled WGS sequence"/>
</dbReference>
<reference evidence="2" key="1">
    <citation type="submission" date="2023-01" db="EMBL/GenBank/DDBJ databases">
        <authorList>
            <person name="Piombo E."/>
        </authorList>
    </citation>
    <scope>NUCLEOTIDE SEQUENCE</scope>
</reference>
<organism evidence="2 3">
    <name type="scientific">Clonostachys chloroleuca</name>
    <dbReference type="NCBI Taxonomy" id="1926264"/>
    <lineage>
        <taxon>Eukaryota</taxon>
        <taxon>Fungi</taxon>
        <taxon>Dikarya</taxon>
        <taxon>Ascomycota</taxon>
        <taxon>Pezizomycotina</taxon>
        <taxon>Sordariomycetes</taxon>
        <taxon>Hypocreomycetidae</taxon>
        <taxon>Hypocreales</taxon>
        <taxon>Bionectriaceae</taxon>
        <taxon>Clonostachys</taxon>
    </lineage>
</organism>
<gene>
    <name evidence="2" type="ORF">CCHLO57077_00015747</name>
</gene>
<protein>
    <submittedName>
        <fullName evidence="2">Uncharacterized protein</fullName>
    </submittedName>
</protein>
<keyword evidence="3" id="KW-1185">Reference proteome</keyword>
<proteinExistence type="predicted"/>
<name>A0AA35LTR2_9HYPO</name>
<comment type="caution">
    <text evidence="2">The sequence shown here is derived from an EMBL/GenBank/DDBJ whole genome shotgun (WGS) entry which is preliminary data.</text>
</comment>
<feature type="region of interest" description="Disordered" evidence="1">
    <location>
        <begin position="1"/>
        <end position="21"/>
    </location>
</feature>
<dbReference type="AlphaFoldDB" id="A0AA35LTR2"/>
<evidence type="ECO:0000313" key="2">
    <source>
        <dbReference type="EMBL" id="CAI6067990.1"/>
    </source>
</evidence>